<dbReference type="EMBL" id="VIFY01000086">
    <property type="protein sequence ID" value="TQB71191.1"/>
    <property type="molecule type" value="Genomic_DNA"/>
</dbReference>
<protein>
    <recommendedName>
        <fullName evidence="4">Intradiol ring-cleavage dioxygenases domain-containing protein</fullName>
    </recommendedName>
</protein>
<evidence type="ECO:0000313" key="3">
    <source>
        <dbReference type="Proteomes" id="UP000319663"/>
    </source>
</evidence>
<proteinExistence type="predicted"/>
<dbReference type="GO" id="GO:0005506">
    <property type="term" value="F:iron ion binding"/>
    <property type="evidence" value="ECO:0007669"/>
    <property type="project" value="InterPro"/>
</dbReference>
<dbReference type="STRING" id="5098.A0A507QRN2"/>
<dbReference type="SUPFAM" id="SSF49482">
    <property type="entry name" value="Aromatic compound dioxygenase"/>
    <property type="match status" value="1"/>
</dbReference>
<gene>
    <name evidence="2" type="ORF">MPDQ_007721</name>
</gene>
<dbReference type="PANTHER" id="PTHR34315">
    <property type="match status" value="1"/>
</dbReference>
<dbReference type="Proteomes" id="UP000319663">
    <property type="component" value="Unassembled WGS sequence"/>
</dbReference>
<organism evidence="2 3">
    <name type="scientific">Monascus purpureus</name>
    <name type="common">Red mold</name>
    <name type="synonym">Monascus anka</name>
    <dbReference type="NCBI Taxonomy" id="5098"/>
    <lineage>
        <taxon>Eukaryota</taxon>
        <taxon>Fungi</taxon>
        <taxon>Dikarya</taxon>
        <taxon>Ascomycota</taxon>
        <taxon>Pezizomycotina</taxon>
        <taxon>Eurotiomycetes</taxon>
        <taxon>Eurotiomycetidae</taxon>
        <taxon>Eurotiales</taxon>
        <taxon>Aspergillaceae</taxon>
        <taxon>Monascus</taxon>
    </lineage>
</organism>
<comment type="caution">
    <text evidence="2">The sequence shown here is derived from an EMBL/GenBank/DDBJ whole genome shotgun (WGS) entry which is preliminary data.</text>
</comment>
<feature type="region of interest" description="Disordered" evidence="1">
    <location>
        <begin position="187"/>
        <end position="216"/>
    </location>
</feature>
<sequence length="216" mass="22684">MRGTPALLSISRTPTLPGGISVSGNNAADGRDSTYLRGIQVTDSDGVVSFHSIFPGHCDSRATHTHILTHLNSSVNENNGTLVVGTGSVAHIGQLFWNEVLRSAVVGTFPYMTNTQAITSNADDMWSIEQASGAYDPFPDYIYLGHDLTGGLFAWKQIGVNTSADCTNNSYYSIAAYYEADSGHQNEDSSAFGGSGGNGVPSRTPPSSAVPTSMAA</sequence>
<dbReference type="Gene3D" id="2.60.130.10">
    <property type="entry name" value="Aromatic compound dioxygenase"/>
    <property type="match status" value="1"/>
</dbReference>
<keyword evidence="3" id="KW-1185">Reference proteome</keyword>
<dbReference type="AlphaFoldDB" id="A0A507QRN2"/>
<reference evidence="2 3" key="1">
    <citation type="submission" date="2019-06" db="EMBL/GenBank/DDBJ databases">
        <title>Wine fermentation using esterase from Monascus purpureus.</title>
        <authorList>
            <person name="Geng C."/>
            <person name="Zhang Y."/>
        </authorList>
    </citation>
    <scope>NUCLEOTIDE SEQUENCE [LARGE SCALE GENOMIC DNA]</scope>
    <source>
        <strain evidence="2">HQ1</strain>
    </source>
</reference>
<feature type="compositionally biased region" description="Polar residues" evidence="1">
    <location>
        <begin position="205"/>
        <end position="216"/>
    </location>
</feature>
<name>A0A507QRN2_MONPU</name>
<evidence type="ECO:0000313" key="2">
    <source>
        <dbReference type="EMBL" id="TQB71191.1"/>
    </source>
</evidence>
<dbReference type="InterPro" id="IPR015889">
    <property type="entry name" value="Intradiol_dOase_core"/>
</dbReference>
<dbReference type="PANTHER" id="PTHR34315:SF2">
    <property type="entry name" value="ANCHORED DIOXYGENASE, PUTATIVE (AFU_ORTHOLOGUE AFUA_3G01800)-RELATED"/>
    <property type="match status" value="1"/>
</dbReference>
<dbReference type="GO" id="GO:0016702">
    <property type="term" value="F:oxidoreductase activity, acting on single donors with incorporation of molecular oxygen, incorporation of two atoms of oxygen"/>
    <property type="evidence" value="ECO:0007669"/>
    <property type="project" value="InterPro"/>
</dbReference>
<accession>A0A507QRN2</accession>
<evidence type="ECO:0000256" key="1">
    <source>
        <dbReference type="SAM" id="MobiDB-lite"/>
    </source>
</evidence>
<evidence type="ECO:0008006" key="4">
    <source>
        <dbReference type="Google" id="ProtNLM"/>
    </source>
</evidence>